<proteinExistence type="predicted"/>
<dbReference type="AlphaFoldDB" id="A0A2U1N8B8"/>
<gene>
    <name evidence="1" type="ORF">CTI12_AA138060</name>
</gene>
<evidence type="ECO:0000313" key="2">
    <source>
        <dbReference type="Proteomes" id="UP000245207"/>
    </source>
</evidence>
<name>A0A2U1N8B8_ARTAN</name>
<keyword evidence="2" id="KW-1185">Reference proteome</keyword>
<dbReference type="Proteomes" id="UP000245207">
    <property type="component" value="Unassembled WGS sequence"/>
</dbReference>
<sequence>MKKTKLPPKRGLSETVVKPMKCTSPWRKKMDRKIKVVFCIEMAYGFRAYLSQIIVEDFQTDMQRLMIINCGNHERVVIFGGTHLWWKNTLKVEELGRRKVNDVDLYVLRFYNRLDDEKKEEASDIFWTISAIAGETRKDR</sequence>
<comment type="caution">
    <text evidence="1">The sequence shown here is derived from an EMBL/GenBank/DDBJ whole genome shotgun (WGS) entry which is preliminary data.</text>
</comment>
<dbReference type="EMBL" id="PKPP01003368">
    <property type="protein sequence ID" value="PWA69746.1"/>
    <property type="molecule type" value="Genomic_DNA"/>
</dbReference>
<reference evidence="1 2" key="1">
    <citation type="journal article" date="2018" name="Mol. Plant">
        <title>The genome of Artemisia annua provides insight into the evolution of Asteraceae family and artemisinin biosynthesis.</title>
        <authorList>
            <person name="Shen Q."/>
            <person name="Zhang L."/>
            <person name="Liao Z."/>
            <person name="Wang S."/>
            <person name="Yan T."/>
            <person name="Shi P."/>
            <person name="Liu M."/>
            <person name="Fu X."/>
            <person name="Pan Q."/>
            <person name="Wang Y."/>
            <person name="Lv Z."/>
            <person name="Lu X."/>
            <person name="Zhang F."/>
            <person name="Jiang W."/>
            <person name="Ma Y."/>
            <person name="Chen M."/>
            <person name="Hao X."/>
            <person name="Li L."/>
            <person name="Tang Y."/>
            <person name="Lv G."/>
            <person name="Zhou Y."/>
            <person name="Sun X."/>
            <person name="Brodelius P.E."/>
            <person name="Rose J.K.C."/>
            <person name="Tang K."/>
        </authorList>
    </citation>
    <scope>NUCLEOTIDE SEQUENCE [LARGE SCALE GENOMIC DNA]</scope>
    <source>
        <strain evidence="2">cv. Huhao1</strain>
        <tissue evidence="1">Leaf</tissue>
    </source>
</reference>
<evidence type="ECO:0000313" key="1">
    <source>
        <dbReference type="EMBL" id="PWA69746.1"/>
    </source>
</evidence>
<protein>
    <submittedName>
        <fullName evidence="1">Uncharacterized protein</fullName>
    </submittedName>
</protein>
<accession>A0A2U1N8B8</accession>
<organism evidence="1 2">
    <name type="scientific">Artemisia annua</name>
    <name type="common">Sweet wormwood</name>
    <dbReference type="NCBI Taxonomy" id="35608"/>
    <lineage>
        <taxon>Eukaryota</taxon>
        <taxon>Viridiplantae</taxon>
        <taxon>Streptophyta</taxon>
        <taxon>Embryophyta</taxon>
        <taxon>Tracheophyta</taxon>
        <taxon>Spermatophyta</taxon>
        <taxon>Magnoliopsida</taxon>
        <taxon>eudicotyledons</taxon>
        <taxon>Gunneridae</taxon>
        <taxon>Pentapetalae</taxon>
        <taxon>asterids</taxon>
        <taxon>campanulids</taxon>
        <taxon>Asterales</taxon>
        <taxon>Asteraceae</taxon>
        <taxon>Asteroideae</taxon>
        <taxon>Anthemideae</taxon>
        <taxon>Artemisiinae</taxon>
        <taxon>Artemisia</taxon>
    </lineage>
</organism>